<name>A0ABN8HMS5_9NEOP</name>
<dbReference type="PANTHER" id="PTHR11861:SF8">
    <property type="entry name" value="PKD DOMAIN-CONTAINING PROTEIN"/>
    <property type="match status" value="1"/>
</dbReference>
<feature type="signal peptide" evidence="2">
    <location>
        <begin position="1"/>
        <end position="19"/>
    </location>
</feature>
<evidence type="ECO:0008006" key="5">
    <source>
        <dbReference type="Google" id="ProtNLM"/>
    </source>
</evidence>
<evidence type="ECO:0000313" key="3">
    <source>
        <dbReference type="EMBL" id="CAH2037364.1"/>
    </source>
</evidence>
<keyword evidence="1" id="KW-0812">Transmembrane</keyword>
<dbReference type="PANTHER" id="PTHR11861">
    <property type="entry name" value="MELANOCYTE PROTEIN PMEL 17-RELATED"/>
    <property type="match status" value="1"/>
</dbReference>
<dbReference type="InterPro" id="IPR045219">
    <property type="entry name" value="PKAT"/>
</dbReference>
<keyword evidence="1" id="KW-0472">Membrane</keyword>
<accession>A0ABN8HMS5</accession>
<gene>
    <name evidence="3" type="ORF">IPOD504_LOCUS1137</name>
</gene>
<dbReference type="Proteomes" id="UP000837857">
    <property type="component" value="Chromosome 10"/>
</dbReference>
<keyword evidence="1" id="KW-1133">Transmembrane helix</keyword>
<protein>
    <recommendedName>
        <fullName evidence="5">Allorecognition 2</fullName>
    </recommendedName>
</protein>
<sequence length="332" mass="37888">MSRLLFIFCFTYICKSVTCSLDVTLLNNGPAVRGSKITFTANVIGYAGESLKYVFWDDVQPQHESEYVLSTNESKWTVEYPKELYEAGEYTAKVRLMKSFYGIWYYVASSSTIFKLTDSLNGNLVLNQNNLDRPNHFVAETISVREQISTVNITGLNWLQHGDLLNLQVKYTGSPPFEYCALYKEGQYNITGNETCNYKTRTVTNAFPLVHYFSDSDQHTVVVVVENDVGKTVSRATINIYKAVVHAQLSVIVVPVAFCLVAVILVVFGIAYYQHRSRYTIEVADFDFGQQAHLDYKTFAERLRDSFRNAFDFRQRGDNDPLTTDTRYDSMS</sequence>
<proteinExistence type="predicted"/>
<evidence type="ECO:0000256" key="1">
    <source>
        <dbReference type="SAM" id="Phobius"/>
    </source>
</evidence>
<reference evidence="3" key="1">
    <citation type="submission" date="2022-03" db="EMBL/GenBank/DDBJ databases">
        <authorList>
            <person name="Martin H S."/>
        </authorList>
    </citation>
    <scope>NUCLEOTIDE SEQUENCE</scope>
</reference>
<evidence type="ECO:0000313" key="4">
    <source>
        <dbReference type="Proteomes" id="UP000837857"/>
    </source>
</evidence>
<feature type="non-terminal residue" evidence="3">
    <location>
        <position position="332"/>
    </location>
</feature>
<evidence type="ECO:0000256" key="2">
    <source>
        <dbReference type="SAM" id="SignalP"/>
    </source>
</evidence>
<feature type="chain" id="PRO_5047356094" description="Allorecognition 2" evidence="2">
    <location>
        <begin position="20"/>
        <end position="332"/>
    </location>
</feature>
<dbReference type="EMBL" id="OW152822">
    <property type="protein sequence ID" value="CAH2037364.1"/>
    <property type="molecule type" value="Genomic_DNA"/>
</dbReference>
<keyword evidence="4" id="KW-1185">Reference proteome</keyword>
<keyword evidence="2" id="KW-0732">Signal</keyword>
<organism evidence="3 4">
    <name type="scientific">Iphiclides podalirius</name>
    <name type="common">scarce swallowtail</name>
    <dbReference type="NCBI Taxonomy" id="110791"/>
    <lineage>
        <taxon>Eukaryota</taxon>
        <taxon>Metazoa</taxon>
        <taxon>Ecdysozoa</taxon>
        <taxon>Arthropoda</taxon>
        <taxon>Hexapoda</taxon>
        <taxon>Insecta</taxon>
        <taxon>Pterygota</taxon>
        <taxon>Neoptera</taxon>
        <taxon>Endopterygota</taxon>
        <taxon>Lepidoptera</taxon>
        <taxon>Glossata</taxon>
        <taxon>Ditrysia</taxon>
        <taxon>Papilionoidea</taxon>
        <taxon>Papilionidae</taxon>
        <taxon>Papilioninae</taxon>
        <taxon>Iphiclides</taxon>
    </lineage>
</organism>
<feature type="transmembrane region" description="Helical" evidence="1">
    <location>
        <begin position="249"/>
        <end position="273"/>
    </location>
</feature>